<organism evidence="2 3">
    <name type="scientific">Gregarina niphandrodes</name>
    <name type="common">Septate eugregarine</name>
    <dbReference type="NCBI Taxonomy" id="110365"/>
    <lineage>
        <taxon>Eukaryota</taxon>
        <taxon>Sar</taxon>
        <taxon>Alveolata</taxon>
        <taxon>Apicomplexa</taxon>
        <taxon>Conoidasida</taxon>
        <taxon>Gregarinasina</taxon>
        <taxon>Eugregarinorida</taxon>
        <taxon>Gregarinidae</taxon>
        <taxon>Gregarina</taxon>
    </lineage>
</organism>
<keyword evidence="3" id="KW-1185">Reference proteome</keyword>
<evidence type="ECO:0000313" key="3">
    <source>
        <dbReference type="Proteomes" id="UP000019763"/>
    </source>
</evidence>
<dbReference type="Proteomes" id="UP000019763">
    <property type="component" value="Unassembled WGS sequence"/>
</dbReference>
<dbReference type="RefSeq" id="XP_011134394.1">
    <property type="nucleotide sequence ID" value="XM_011136092.1"/>
</dbReference>
<feature type="compositionally biased region" description="Acidic residues" evidence="1">
    <location>
        <begin position="82"/>
        <end position="93"/>
    </location>
</feature>
<sequence>MRRKIVVSSDDDEPIKRVPVNDEEDEDAPLLVQKQTVRITTHARTGPPTGPNLLETEQVGAPTKVQAAEVRDAADPTVPDDPMVDDQMVDDQMVDERMVEEKGVRRPSVEDQAASDSEEDTPLVQAGRKPRGLSRPDVNMSDSDDDDFLMPTKAAPIAQKRAPPSRPSVSLESLKVRTSSTGSTAGSRAAARQKGGASPKTSAKRKASTTKSSTTKASTTKASTTKASTTKASATKTTAAKTATTKTEKAKTEKAMESGAEDSLEDEEEEVCVFKEGQVKACPPMGDAQRAFYESLLAENPRSIIAIKYCVEQGVLMGTQAKETLRKYYALKDVGAFRPINLGGLKPQFASVFES</sequence>
<dbReference type="AlphaFoldDB" id="A0A023BBF5"/>
<dbReference type="eggNOG" id="ENOG502SAY5">
    <property type="taxonomic scope" value="Eukaryota"/>
</dbReference>
<dbReference type="VEuPathDB" id="CryptoDB:GNI_024630"/>
<feature type="region of interest" description="Disordered" evidence="1">
    <location>
        <begin position="42"/>
        <end position="269"/>
    </location>
</feature>
<dbReference type="PANTHER" id="PTHR33828">
    <property type="entry name" value="OS05G0596200 PROTEIN"/>
    <property type="match status" value="1"/>
</dbReference>
<feature type="compositionally biased region" description="Basic and acidic residues" evidence="1">
    <location>
        <begin position="246"/>
        <end position="256"/>
    </location>
</feature>
<feature type="compositionally biased region" description="Acidic residues" evidence="1">
    <location>
        <begin position="259"/>
        <end position="269"/>
    </location>
</feature>
<feature type="compositionally biased region" description="Low complexity" evidence="1">
    <location>
        <begin position="209"/>
        <end position="245"/>
    </location>
</feature>
<gene>
    <name evidence="2" type="ORF">GNI_024630</name>
</gene>
<reference evidence="2" key="1">
    <citation type="submission" date="2013-12" db="EMBL/GenBank/DDBJ databases">
        <authorList>
            <person name="Omoto C.K."/>
            <person name="Sibley D."/>
            <person name="Venepally P."/>
            <person name="Hadjithomas M."/>
            <person name="Karamycheva S."/>
            <person name="Brunk B."/>
            <person name="Roos D."/>
            <person name="Caler E."/>
            <person name="Lorenzi H."/>
        </authorList>
    </citation>
    <scope>NUCLEOTIDE SEQUENCE</scope>
</reference>
<accession>A0A023BBF5</accession>
<feature type="region of interest" description="Disordered" evidence="1">
    <location>
        <begin position="1"/>
        <end position="28"/>
    </location>
</feature>
<feature type="compositionally biased region" description="Basic and acidic residues" evidence="1">
    <location>
        <begin position="94"/>
        <end position="109"/>
    </location>
</feature>
<dbReference type="GeneID" id="22911122"/>
<evidence type="ECO:0000313" key="2">
    <source>
        <dbReference type="EMBL" id="EZG79712.1"/>
    </source>
</evidence>
<evidence type="ECO:0000256" key="1">
    <source>
        <dbReference type="SAM" id="MobiDB-lite"/>
    </source>
</evidence>
<comment type="caution">
    <text evidence="2">The sequence shown here is derived from an EMBL/GenBank/DDBJ whole genome shotgun (WGS) entry which is preliminary data.</text>
</comment>
<dbReference type="OrthoDB" id="361835at2759"/>
<name>A0A023BBF5_GRENI</name>
<dbReference type="PANTHER" id="PTHR33828:SF2">
    <property type="entry name" value="NUCLEOLIN"/>
    <property type="match status" value="1"/>
</dbReference>
<feature type="compositionally biased region" description="Low complexity" evidence="1">
    <location>
        <begin position="177"/>
        <end position="192"/>
    </location>
</feature>
<dbReference type="EMBL" id="AFNH02000182">
    <property type="protein sequence ID" value="EZG79712.1"/>
    <property type="molecule type" value="Genomic_DNA"/>
</dbReference>
<proteinExistence type="predicted"/>
<protein>
    <submittedName>
        <fullName evidence="2">Uncharacterized protein</fullName>
    </submittedName>
</protein>